<evidence type="ECO:0000256" key="8">
    <source>
        <dbReference type="ARBA" id="ARBA00023136"/>
    </source>
</evidence>
<protein>
    <recommendedName>
        <fullName evidence="9">Phosphate transport system permease protein PstA</fullName>
    </recommendedName>
</protein>
<evidence type="ECO:0000259" key="10">
    <source>
        <dbReference type="PROSITE" id="PS50928"/>
    </source>
</evidence>
<dbReference type="InterPro" id="IPR005672">
    <property type="entry name" value="Phosphate_PstA"/>
</dbReference>
<feature type="transmembrane region" description="Helical" evidence="9">
    <location>
        <begin position="120"/>
        <end position="140"/>
    </location>
</feature>
<feature type="transmembrane region" description="Helical" evidence="9">
    <location>
        <begin position="21"/>
        <end position="45"/>
    </location>
</feature>
<feature type="transmembrane region" description="Helical" evidence="9">
    <location>
        <begin position="221"/>
        <end position="244"/>
    </location>
</feature>
<feature type="domain" description="ABC transmembrane type-1" evidence="10">
    <location>
        <begin position="74"/>
        <end position="281"/>
    </location>
</feature>
<sequence length="292" mass="32075">MTATQRRLLVRRRVPWGDIAFKLVLRLCLAVAVAFLVTLLVYVVYKGWSRLDPRLWENFPSIRRPERAGAKSALFGSLWVIGMTAVFCLPVGILGAIYLEEYADHRRWYNRLIELNIANLAAIPSIVYGILGLGVIARGFGFGTTVITASITLSLLVLPIVIIASREAIRAVPGEIRNASYGLGATKWQTIWRQVLPSAIPGMATGSILALSRAAGEAAPLLLLGGLTYVAYIPDGLLSGYTVLPIQIYGWISQSRESFHDLSSAAIVLLLIVIIAMNSVAIYVRNRSQKRW</sequence>
<dbReference type="RefSeq" id="WP_103958698.1">
    <property type="nucleotide sequence ID" value="NZ_FNVT01000007.1"/>
</dbReference>
<accession>A0A1H6E410</accession>
<evidence type="ECO:0000256" key="6">
    <source>
        <dbReference type="ARBA" id="ARBA00022692"/>
    </source>
</evidence>
<evidence type="ECO:0000256" key="7">
    <source>
        <dbReference type="ARBA" id="ARBA00022989"/>
    </source>
</evidence>
<keyword evidence="12" id="KW-1185">Reference proteome</keyword>
<dbReference type="CDD" id="cd06261">
    <property type="entry name" value="TM_PBP2"/>
    <property type="match status" value="1"/>
</dbReference>
<gene>
    <name evidence="11" type="ORF">SAMN05444920_107341</name>
</gene>
<dbReference type="PROSITE" id="PS50928">
    <property type="entry name" value="ABC_TM1"/>
    <property type="match status" value="1"/>
</dbReference>
<dbReference type="GO" id="GO:0005886">
    <property type="term" value="C:plasma membrane"/>
    <property type="evidence" value="ECO:0007669"/>
    <property type="project" value="UniProtKB-SubCell"/>
</dbReference>
<dbReference type="Gene3D" id="1.10.3720.10">
    <property type="entry name" value="MetI-like"/>
    <property type="match status" value="1"/>
</dbReference>
<evidence type="ECO:0000256" key="1">
    <source>
        <dbReference type="ARBA" id="ARBA00003510"/>
    </source>
</evidence>
<dbReference type="GO" id="GO:0035435">
    <property type="term" value="P:phosphate ion transmembrane transport"/>
    <property type="evidence" value="ECO:0007669"/>
    <property type="project" value="InterPro"/>
</dbReference>
<dbReference type="Pfam" id="PF00528">
    <property type="entry name" value="BPD_transp_1"/>
    <property type="match status" value="1"/>
</dbReference>
<keyword evidence="7 9" id="KW-1133">Transmembrane helix</keyword>
<organism evidence="11 12">
    <name type="scientific">Nonomuraea solani</name>
    <dbReference type="NCBI Taxonomy" id="1144553"/>
    <lineage>
        <taxon>Bacteria</taxon>
        <taxon>Bacillati</taxon>
        <taxon>Actinomycetota</taxon>
        <taxon>Actinomycetes</taxon>
        <taxon>Streptosporangiales</taxon>
        <taxon>Streptosporangiaceae</taxon>
        <taxon>Nonomuraea</taxon>
    </lineage>
</organism>
<feature type="transmembrane region" description="Helical" evidence="9">
    <location>
        <begin position="146"/>
        <end position="164"/>
    </location>
</feature>
<proteinExistence type="inferred from homology"/>
<name>A0A1H6E410_9ACTN</name>
<feature type="transmembrane region" description="Helical" evidence="9">
    <location>
        <begin position="73"/>
        <end position="99"/>
    </location>
</feature>
<comment type="similarity">
    <text evidence="3 9">Belongs to the binding-protein-dependent transport system permease family. CysTW subfamily.</text>
</comment>
<dbReference type="InterPro" id="IPR000515">
    <property type="entry name" value="MetI-like"/>
</dbReference>
<comment type="function">
    <text evidence="1">Part of the binding-protein-dependent transport system for phosphate; probably responsible for the translocation of the substrate across the membrane.</text>
</comment>
<dbReference type="NCBIfam" id="TIGR00974">
    <property type="entry name" value="3a0107s02c"/>
    <property type="match status" value="1"/>
</dbReference>
<dbReference type="PANTHER" id="PTHR43470:SF5">
    <property type="entry name" value="PHOSPHATE TRANSPORT SYSTEM PERMEASE PROTEIN PSTA"/>
    <property type="match status" value="1"/>
</dbReference>
<dbReference type="EMBL" id="FNVT01000007">
    <property type="protein sequence ID" value="SEG91746.1"/>
    <property type="molecule type" value="Genomic_DNA"/>
</dbReference>
<dbReference type="InterPro" id="IPR035906">
    <property type="entry name" value="MetI-like_sf"/>
</dbReference>
<keyword evidence="4" id="KW-0813">Transport</keyword>
<comment type="subcellular location">
    <subcellularLocation>
        <location evidence="2 9">Cell membrane</location>
        <topology evidence="2 9">Multi-pass membrane protein</topology>
    </subcellularLocation>
</comment>
<evidence type="ECO:0000256" key="4">
    <source>
        <dbReference type="ARBA" id="ARBA00022448"/>
    </source>
</evidence>
<reference evidence="11 12" key="1">
    <citation type="submission" date="2016-10" db="EMBL/GenBank/DDBJ databases">
        <authorList>
            <person name="de Groot N.N."/>
        </authorList>
    </citation>
    <scope>NUCLEOTIDE SEQUENCE [LARGE SCALE GENOMIC DNA]</scope>
    <source>
        <strain evidence="11 12">CGMCC 4.7037</strain>
    </source>
</reference>
<keyword evidence="5 9" id="KW-1003">Cell membrane</keyword>
<evidence type="ECO:0000313" key="11">
    <source>
        <dbReference type="EMBL" id="SEG91746.1"/>
    </source>
</evidence>
<evidence type="ECO:0000256" key="9">
    <source>
        <dbReference type="RuleBase" id="RU363043"/>
    </source>
</evidence>
<evidence type="ECO:0000256" key="3">
    <source>
        <dbReference type="ARBA" id="ARBA00007069"/>
    </source>
</evidence>
<dbReference type="OrthoDB" id="9785113at2"/>
<evidence type="ECO:0000256" key="2">
    <source>
        <dbReference type="ARBA" id="ARBA00004651"/>
    </source>
</evidence>
<evidence type="ECO:0000313" key="12">
    <source>
        <dbReference type="Proteomes" id="UP000236732"/>
    </source>
</evidence>
<keyword evidence="8 9" id="KW-0472">Membrane</keyword>
<dbReference type="GO" id="GO:0005315">
    <property type="term" value="F:phosphate transmembrane transporter activity"/>
    <property type="evidence" value="ECO:0007669"/>
    <property type="project" value="InterPro"/>
</dbReference>
<dbReference type="SUPFAM" id="SSF161098">
    <property type="entry name" value="MetI-like"/>
    <property type="match status" value="1"/>
</dbReference>
<keyword evidence="6 9" id="KW-0812">Transmembrane</keyword>
<dbReference type="Proteomes" id="UP000236732">
    <property type="component" value="Unassembled WGS sequence"/>
</dbReference>
<feature type="transmembrane region" description="Helical" evidence="9">
    <location>
        <begin position="264"/>
        <end position="284"/>
    </location>
</feature>
<dbReference type="AlphaFoldDB" id="A0A1H6E410"/>
<evidence type="ECO:0000256" key="5">
    <source>
        <dbReference type="ARBA" id="ARBA00022475"/>
    </source>
</evidence>
<dbReference type="PANTHER" id="PTHR43470">
    <property type="entry name" value="PHOSPHATE TRANSPORT SYSTEM PERMEASE PROTEIN PSTA-RELATED"/>
    <property type="match status" value="1"/>
</dbReference>